<evidence type="ECO:0000313" key="2">
    <source>
        <dbReference type="Proteomes" id="UP000000226"/>
    </source>
</evidence>
<gene>
    <name evidence="1" type="ORF">PHAVU_011G180800g</name>
</gene>
<protein>
    <submittedName>
        <fullName evidence="1">Uncharacterized protein</fullName>
    </submittedName>
</protein>
<name>V7AIS7_PHAVU</name>
<organism evidence="1 2">
    <name type="scientific">Phaseolus vulgaris</name>
    <name type="common">Kidney bean</name>
    <name type="synonym">French bean</name>
    <dbReference type="NCBI Taxonomy" id="3885"/>
    <lineage>
        <taxon>Eukaryota</taxon>
        <taxon>Viridiplantae</taxon>
        <taxon>Streptophyta</taxon>
        <taxon>Embryophyta</taxon>
        <taxon>Tracheophyta</taxon>
        <taxon>Spermatophyta</taxon>
        <taxon>Magnoliopsida</taxon>
        <taxon>eudicotyledons</taxon>
        <taxon>Gunneridae</taxon>
        <taxon>Pentapetalae</taxon>
        <taxon>rosids</taxon>
        <taxon>fabids</taxon>
        <taxon>Fabales</taxon>
        <taxon>Fabaceae</taxon>
        <taxon>Papilionoideae</taxon>
        <taxon>50 kb inversion clade</taxon>
        <taxon>NPAAA clade</taxon>
        <taxon>indigoferoid/millettioid clade</taxon>
        <taxon>Phaseoleae</taxon>
        <taxon>Phaseolus</taxon>
    </lineage>
</organism>
<reference evidence="2" key="1">
    <citation type="journal article" date="2014" name="Nat. Genet.">
        <title>A reference genome for common bean and genome-wide analysis of dual domestications.</title>
        <authorList>
            <person name="Schmutz J."/>
            <person name="McClean P.E."/>
            <person name="Mamidi S."/>
            <person name="Wu G.A."/>
            <person name="Cannon S.B."/>
            <person name="Grimwood J."/>
            <person name="Jenkins J."/>
            <person name="Shu S."/>
            <person name="Song Q."/>
            <person name="Chavarro C."/>
            <person name="Torres-Torres M."/>
            <person name="Geffroy V."/>
            <person name="Moghaddam S.M."/>
            <person name="Gao D."/>
            <person name="Abernathy B."/>
            <person name="Barry K."/>
            <person name="Blair M."/>
            <person name="Brick M.A."/>
            <person name="Chovatia M."/>
            <person name="Gepts P."/>
            <person name="Goodstein D.M."/>
            <person name="Gonzales M."/>
            <person name="Hellsten U."/>
            <person name="Hyten D.L."/>
            <person name="Jia G."/>
            <person name="Kelly J.D."/>
            <person name="Kudrna D."/>
            <person name="Lee R."/>
            <person name="Richard M.M."/>
            <person name="Miklas P.N."/>
            <person name="Osorno J.M."/>
            <person name="Rodrigues J."/>
            <person name="Thareau V."/>
            <person name="Urrea C.A."/>
            <person name="Wang M."/>
            <person name="Yu Y."/>
            <person name="Zhang M."/>
            <person name="Wing R.A."/>
            <person name="Cregan P.B."/>
            <person name="Rokhsar D.S."/>
            <person name="Jackson S.A."/>
        </authorList>
    </citation>
    <scope>NUCLEOTIDE SEQUENCE [LARGE SCALE GENOMIC DNA]</scope>
    <source>
        <strain evidence="2">cv. G19833</strain>
    </source>
</reference>
<dbReference type="Gramene" id="ESW05459">
    <property type="protein sequence ID" value="ESW05459"/>
    <property type="gene ID" value="PHAVU_011G180800g"/>
</dbReference>
<dbReference type="Proteomes" id="UP000000226">
    <property type="component" value="Chromosome 11"/>
</dbReference>
<keyword evidence="2" id="KW-1185">Reference proteome</keyword>
<proteinExistence type="predicted"/>
<accession>V7AIS7</accession>
<dbReference type="OrthoDB" id="1435174at2759"/>
<evidence type="ECO:0000313" key="1">
    <source>
        <dbReference type="EMBL" id="ESW05459.1"/>
    </source>
</evidence>
<dbReference type="AlphaFoldDB" id="V7AIS7"/>
<dbReference type="EMBL" id="CM002298">
    <property type="protein sequence ID" value="ESW05459.1"/>
    <property type="molecule type" value="Genomic_DNA"/>
</dbReference>
<sequence>MNQRVSIEITQEELVGEEFVGIKSCGKWRQLDIAVFEGDAIRWTGKVERYFHLRGPQEEEKMEVVMVAIERIVFILVSMLGNVQPKPILVWFQECTPSEVSTCFDGRRIVYVVYEGIGIILLKE</sequence>